<organism evidence="3">
    <name type="scientific">Anguilla anguilla</name>
    <name type="common">European freshwater eel</name>
    <name type="synonym">Muraena anguilla</name>
    <dbReference type="NCBI Taxonomy" id="7936"/>
    <lineage>
        <taxon>Eukaryota</taxon>
        <taxon>Metazoa</taxon>
        <taxon>Chordata</taxon>
        <taxon>Craniata</taxon>
        <taxon>Vertebrata</taxon>
        <taxon>Euteleostomi</taxon>
        <taxon>Actinopterygii</taxon>
        <taxon>Neopterygii</taxon>
        <taxon>Teleostei</taxon>
        <taxon>Anguilliformes</taxon>
        <taxon>Anguillidae</taxon>
        <taxon>Anguilla</taxon>
    </lineage>
</organism>
<protein>
    <recommendedName>
        <fullName evidence="2">Ig-like domain-containing protein</fullName>
    </recommendedName>
</protein>
<dbReference type="GO" id="GO:0005886">
    <property type="term" value="C:plasma membrane"/>
    <property type="evidence" value="ECO:0007669"/>
    <property type="project" value="InterPro"/>
</dbReference>
<sequence>MRPQMERTSLALSLLLLVIYVPGDAWGQETHCAPEIRVKRSTTYKAVAKESLKIMCAVKHCGQEFNFTWCRFHTDNNCKPVDKMYSITHGWEKSKEDPNWGDMFLLFGNISLDDAGQYRCSIFSVVGSAVGHFITVSFSATESLHGGNGSNSNTHMSAEKELNTQGPSWIPYFSICTIVVAVVITVW</sequence>
<dbReference type="SUPFAM" id="SSF48726">
    <property type="entry name" value="Immunoglobulin"/>
    <property type="match status" value="1"/>
</dbReference>
<dbReference type="PANTHER" id="PTHR37996:SF1">
    <property type="entry name" value="B- AND T-LYMPHOCYTE ATTENUATOR"/>
    <property type="match status" value="1"/>
</dbReference>
<dbReference type="InterPro" id="IPR013783">
    <property type="entry name" value="Ig-like_fold"/>
</dbReference>
<dbReference type="EMBL" id="GBXM01010691">
    <property type="protein sequence ID" value="JAH97886.1"/>
    <property type="molecule type" value="Transcribed_RNA"/>
</dbReference>
<dbReference type="AlphaFoldDB" id="A0A0E9X617"/>
<evidence type="ECO:0000256" key="1">
    <source>
        <dbReference type="SAM" id="SignalP"/>
    </source>
</evidence>
<feature type="signal peptide" evidence="1">
    <location>
        <begin position="1"/>
        <end position="27"/>
    </location>
</feature>
<accession>A0A0E9X617</accession>
<name>A0A0E9X617_ANGAN</name>
<reference evidence="3" key="2">
    <citation type="journal article" date="2015" name="Fish Shellfish Immunol.">
        <title>Early steps in the European eel (Anguilla anguilla)-Vibrio vulnificus interaction in the gills: Role of the RtxA13 toxin.</title>
        <authorList>
            <person name="Callol A."/>
            <person name="Pajuelo D."/>
            <person name="Ebbesson L."/>
            <person name="Teles M."/>
            <person name="MacKenzie S."/>
            <person name="Amaro C."/>
        </authorList>
    </citation>
    <scope>NUCLEOTIDE SEQUENCE</scope>
</reference>
<dbReference type="InterPro" id="IPR003599">
    <property type="entry name" value="Ig_sub"/>
</dbReference>
<dbReference type="SMART" id="SM00409">
    <property type="entry name" value="IG"/>
    <property type="match status" value="1"/>
</dbReference>
<feature type="chain" id="PRO_5002434854" description="Ig-like domain-containing protein" evidence="1">
    <location>
        <begin position="28"/>
        <end position="187"/>
    </location>
</feature>
<dbReference type="PANTHER" id="PTHR37996">
    <property type="entry name" value="B- AND T-LYMPHOCYTE ATTENUATOR"/>
    <property type="match status" value="1"/>
</dbReference>
<dbReference type="GO" id="GO:0038023">
    <property type="term" value="F:signaling receptor activity"/>
    <property type="evidence" value="ECO:0007669"/>
    <property type="project" value="InterPro"/>
</dbReference>
<dbReference type="InterPro" id="IPR039257">
    <property type="entry name" value="BTLA"/>
</dbReference>
<dbReference type="GO" id="GO:0002768">
    <property type="term" value="P:immune response-regulating cell surface receptor signaling pathway"/>
    <property type="evidence" value="ECO:0007669"/>
    <property type="project" value="InterPro"/>
</dbReference>
<dbReference type="InterPro" id="IPR036179">
    <property type="entry name" value="Ig-like_dom_sf"/>
</dbReference>
<dbReference type="Gene3D" id="2.60.40.10">
    <property type="entry name" value="Immunoglobulins"/>
    <property type="match status" value="1"/>
</dbReference>
<reference evidence="3" key="1">
    <citation type="submission" date="2014-11" db="EMBL/GenBank/DDBJ databases">
        <authorList>
            <person name="Amaro Gonzalez C."/>
        </authorList>
    </citation>
    <scope>NUCLEOTIDE SEQUENCE</scope>
</reference>
<proteinExistence type="predicted"/>
<evidence type="ECO:0000313" key="3">
    <source>
        <dbReference type="EMBL" id="JAH97886.1"/>
    </source>
</evidence>
<dbReference type="InterPro" id="IPR007110">
    <property type="entry name" value="Ig-like_dom"/>
</dbReference>
<evidence type="ECO:0000259" key="2">
    <source>
        <dbReference type="PROSITE" id="PS50835"/>
    </source>
</evidence>
<keyword evidence="1" id="KW-0732">Signal</keyword>
<dbReference type="PROSITE" id="PS50835">
    <property type="entry name" value="IG_LIKE"/>
    <property type="match status" value="1"/>
</dbReference>
<feature type="domain" description="Ig-like" evidence="2">
    <location>
        <begin position="34"/>
        <end position="137"/>
    </location>
</feature>